<dbReference type="RefSeq" id="WP_145890095.1">
    <property type="nucleotide sequence ID" value="NZ_VOBQ01000002.1"/>
</dbReference>
<dbReference type="Proteomes" id="UP000318199">
    <property type="component" value="Unassembled WGS sequence"/>
</dbReference>
<dbReference type="OrthoDB" id="8633987at2"/>
<dbReference type="AlphaFoldDB" id="A0A562ZWW5"/>
<protein>
    <submittedName>
        <fullName evidence="1">Uncharacterized protein</fullName>
    </submittedName>
</protein>
<sequence length="278" mass="30186">MPSATASRVITANAYRVPPPFRAFAVRSDEPAHAFDARAPYGRVHAVRTDFLDAGSLASLAAEGYPRVDVEAFADIDYAATTWEELAAAAPLVDDLVGHMSRALQCTGVLGDDLPAYQTIATTRIDYLACRGAGFHNDVRGHWSRCLFWLLALEVAEVDFVMPHAGVELPLAPGDLLVFDQAMAHGLCRRGDCGQVLEASFPAGDQGRQIFLTGELLLTDAQWAAIGAPWLPVEEHERRGALDLMVAEFDERSGAVKRPNELRDCMKRTTCYVDGNGA</sequence>
<gene>
    <name evidence="1" type="ORF">FN976_01025</name>
</gene>
<proteinExistence type="predicted"/>
<organism evidence="1 2">
    <name type="scientific">Caenimonas sedimenti</name>
    <dbReference type="NCBI Taxonomy" id="2596921"/>
    <lineage>
        <taxon>Bacteria</taxon>
        <taxon>Pseudomonadati</taxon>
        <taxon>Pseudomonadota</taxon>
        <taxon>Betaproteobacteria</taxon>
        <taxon>Burkholderiales</taxon>
        <taxon>Comamonadaceae</taxon>
        <taxon>Caenimonas</taxon>
    </lineage>
</organism>
<dbReference type="EMBL" id="VOBQ01000002">
    <property type="protein sequence ID" value="TWO72857.1"/>
    <property type="molecule type" value="Genomic_DNA"/>
</dbReference>
<evidence type="ECO:0000313" key="2">
    <source>
        <dbReference type="Proteomes" id="UP000318199"/>
    </source>
</evidence>
<accession>A0A562ZWW5</accession>
<comment type="caution">
    <text evidence="1">The sequence shown here is derived from an EMBL/GenBank/DDBJ whole genome shotgun (WGS) entry which is preliminary data.</text>
</comment>
<evidence type="ECO:0000313" key="1">
    <source>
        <dbReference type="EMBL" id="TWO72857.1"/>
    </source>
</evidence>
<keyword evidence="2" id="KW-1185">Reference proteome</keyword>
<reference evidence="1 2" key="1">
    <citation type="submission" date="2019-07" db="EMBL/GenBank/DDBJ databases">
        <title>Caenimonas sedimenti sp. nov., isolated from activated sludge.</title>
        <authorList>
            <person name="Xu J."/>
        </authorList>
    </citation>
    <scope>NUCLEOTIDE SEQUENCE [LARGE SCALE GENOMIC DNA]</scope>
    <source>
        <strain evidence="1 2">HX-9-20</strain>
    </source>
</reference>
<name>A0A562ZWW5_9BURK</name>